<dbReference type="Gene3D" id="3.80.10.10">
    <property type="entry name" value="Ribonuclease Inhibitor"/>
    <property type="match status" value="1"/>
</dbReference>
<dbReference type="AlphaFoldDB" id="A0A9N9RMK6"/>
<proteinExistence type="predicted"/>
<organism evidence="1 2">
    <name type="scientific">Chironomus riparius</name>
    <dbReference type="NCBI Taxonomy" id="315576"/>
    <lineage>
        <taxon>Eukaryota</taxon>
        <taxon>Metazoa</taxon>
        <taxon>Ecdysozoa</taxon>
        <taxon>Arthropoda</taxon>
        <taxon>Hexapoda</taxon>
        <taxon>Insecta</taxon>
        <taxon>Pterygota</taxon>
        <taxon>Neoptera</taxon>
        <taxon>Endopterygota</taxon>
        <taxon>Diptera</taxon>
        <taxon>Nematocera</taxon>
        <taxon>Chironomoidea</taxon>
        <taxon>Chironomidae</taxon>
        <taxon>Chironominae</taxon>
        <taxon>Chironomus</taxon>
    </lineage>
</organism>
<sequence length="377" mass="44741">MKANSKSRDLTLFSTSSKMDPLQILHEELREEILSLVSKDWYNIIGKSKLCMEKLCIKKYGGFETYESILNSNRQYQKLTLLSNQSELKKNTKFLRVLRYIVEKFSESLQFLRISQDLKLKVNLTKLKELQFDLERHYYGYFVNLITSNGIITKAKHLKKLSIKYENLDDKSLKYIKDALKKNESLKVLEIKDINIIRELNQDDMKFKLDEIHLNRFPIKHKSTIQQFLSTQMSSLQVIQSPFDKQHFIYSITKFPKLHTLILIPSWYEYNDYNRNEEPLSDGSFIYPHNGQITKLIFHADLYFDKTQTLFLSTIISKLPNLKEIQKCYLTPNFLPLLSNCPSLKVVKYKHLSYDFTQTQRNQIAQHERINFIQTEF</sequence>
<dbReference type="Proteomes" id="UP001153620">
    <property type="component" value="Chromosome 1"/>
</dbReference>
<dbReference type="SUPFAM" id="SSF52047">
    <property type="entry name" value="RNI-like"/>
    <property type="match status" value="1"/>
</dbReference>
<reference evidence="1" key="1">
    <citation type="submission" date="2022-01" db="EMBL/GenBank/DDBJ databases">
        <authorList>
            <person name="King R."/>
        </authorList>
    </citation>
    <scope>NUCLEOTIDE SEQUENCE</scope>
</reference>
<evidence type="ECO:0000313" key="2">
    <source>
        <dbReference type="Proteomes" id="UP001153620"/>
    </source>
</evidence>
<keyword evidence="2" id="KW-1185">Reference proteome</keyword>
<name>A0A9N9RMK6_9DIPT</name>
<evidence type="ECO:0000313" key="1">
    <source>
        <dbReference type="EMBL" id="CAG9800061.1"/>
    </source>
</evidence>
<reference evidence="1" key="2">
    <citation type="submission" date="2022-10" db="EMBL/GenBank/DDBJ databases">
        <authorList>
            <consortium name="ENA_rothamsted_submissions"/>
            <consortium name="culmorum"/>
            <person name="King R."/>
        </authorList>
    </citation>
    <scope>NUCLEOTIDE SEQUENCE</scope>
</reference>
<gene>
    <name evidence="1" type="ORF">CHIRRI_LOCUS3014</name>
</gene>
<protein>
    <submittedName>
        <fullName evidence="1">Uncharacterized protein</fullName>
    </submittedName>
</protein>
<accession>A0A9N9RMK6</accession>
<dbReference type="EMBL" id="OU895877">
    <property type="protein sequence ID" value="CAG9800061.1"/>
    <property type="molecule type" value="Genomic_DNA"/>
</dbReference>
<dbReference type="OrthoDB" id="6419443at2759"/>
<dbReference type="InterPro" id="IPR032675">
    <property type="entry name" value="LRR_dom_sf"/>
</dbReference>